<proteinExistence type="predicted"/>
<dbReference type="InterPro" id="IPR001164">
    <property type="entry name" value="ArfGAP_dom"/>
</dbReference>
<dbReference type="SUPFAM" id="SSF57863">
    <property type="entry name" value="ArfGap/RecO-like zinc finger"/>
    <property type="match status" value="1"/>
</dbReference>
<dbReference type="Gene3D" id="2.30.29.30">
    <property type="entry name" value="Pleckstrin-homology domain (PH domain)/Phosphotyrosine-binding domain (PTB)"/>
    <property type="match status" value="1"/>
</dbReference>
<organism evidence="13 14">
    <name type="scientific">Gossypium armourianum</name>
    <dbReference type="NCBI Taxonomy" id="34283"/>
    <lineage>
        <taxon>Eukaryota</taxon>
        <taxon>Viridiplantae</taxon>
        <taxon>Streptophyta</taxon>
        <taxon>Embryophyta</taxon>
        <taxon>Tracheophyta</taxon>
        <taxon>Spermatophyta</taxon>
        <taxon>Magnoliopsida</taxon>
        <taxon>eudicotyledons</taxon>
        <taxon>Gunneridae</taxon>
        <taxon>Pentapetalae</taxon>
        <taxon>rosids</taxon>
        <taxon>malvids</taxon>
        <taxon>Malvales</taxon>
        <taxon>Malvaceae</taxon>
        <taxon>Malvoideae</taxon>
        <taxon>Gossypium</taxon>
    </lineage>
</organism>
<keyword evidence="5" id="KW-0862">Zinc</keyword>
<dbReference type="PRINTS" id="PR00405">
    <property type="entry name" value="REVINTRACTNG"/>
</dbReference>
<dbReference type="Gene3D" id="1.10.220.150">
    <property type="entry name" value="Arf GTPase activating protein"/>
    <property type="match status" value="1"/>
</dbReference>
<evidence type="ECO:0000313" key="14">
    <source>
        <dbReference type="Proteomes" id="UP000593575"/>
    </source>
</evidence>
<dbReference type="Pfam" id="PF01412">
    <property type="entry name" value="ArfGap"/>
    <property type="match status" value="1"/>
</dbReference>
<feature type="domain" description="Arf-GAP" evidence="12">
    <location>
        <begin position="224"/>
        <end position="367"/>
    </location>
</feature>
<keyword evidence="4 9" id="KW-0863">Zinc-finger</keyword>
<evidence type="ECO:0000256" key="8">
    <source>
        <dbReference type="PROSITE-ProRule" id="PRU00023"/>
    </source>
</evidence>
<keyword evidence="3" id="KW-0677">Repeat</keyword>
<dbReference type="PANTHER" id="PTHR23180">
    <property type="entry name" value="CENTAURIN/ARF"/>
    <property type="match status" value="1"/>
</dbReference>
<reference evidence="13 14" key="1">
    <citation type="journal article" date="2019" name="Genome Biol. Evol.">
        <title>Insights into the evolution of the New World diploid cottons (Gossypium, subgenus Houzingenia) based on genome sequencing.</title>
        <authorList>
            <person name="Grover C.E."/>
            <person name="Arick M.A. 2nd"/>
            <person name="Thrash A."/>
            <person name="Conover J.L."/>
            <person name="Sanders W.S."/>
            <person name="Peterson D.G."/>
            <person name="Frelichowski J.E."/>
            <person name="Scheffler J.A."/>
            <person name="Scheffler B.E."/>
            <person name="Wendel J.F."/>
        </authorList>
    </citation>
    <scope>NUCLEOTIDE SEQUENCE [LARGE SCALE GENOMIC DNA]</scope>
    <source>
        <strain evidence="13">6</strain>
        <tissue evidence="13">Leaf</tissue>
    </source>
</reference>
<dbReference type="InterPro" id="IPR001849">
    <property type="entry name" value="PH_domain"/>
</dbReference>
<keyword evidence="6 8" id="KW-0040">ANK repeat</keyword>
<evidence type="ECO:0000256" key="3">
    <source>
        <dbReference type="ARBA" id="ARBA00022737"/>
    </source>
</evidence>
<evidence type="ECO:0000256" key="5">
    <source>
        <dbReference type="ARBA" id="ARBA00022833"/>
    </source>
</evidence>
<dbReference type="InterPro" id="IPR045258">
    <property type="entry name" value="ACAP1/2/3-like"/>
</dbReference>
<dbReference type="AlphaFoldDB" id="A0A7J9KFR8"/>
<dbReference type="InterPro" id="IPR011993">
    <property type="entry name" value="PH-like_dom_sf"/>
</dbReference>
<dbReference type="SMART" id="SM00105">
    <property type="entry name" value="ArfGap"/>
    <property type="match status" value="1"/>
</dbReference>
<evidence type="ECO:0000256" key="6">
    <source>
        <dbReference type="ARBA" id="ARBA00023043"/>
    </source>
</evidence>
<dbReference type="SUPFAM" id="SSF50729">
    <property type="entry name" value="PH domain-like"/>
    <property type="match status" value="1"/>
</dbReference>
<dbReference type="InterPro" id="IPR037278">
    <property type="entry name" value="ARFGAP/RecO"/>
</dbReference>
<feature type="repeat" description="ANK" evidence="8">
    <location>
        <begin position="463"/>
        <end position="495"/>
    </location>
</feature>
<accession>A0A7J9KFR8</accession>
<sequence length="513" mass="56782">MQEHIRQIDRESKQLSNAGLPVADGMQPFTRGSQKVIEAVMESAAKGKVQTIRQGYLSKRSSNLRGDWKRRFFVLDSRGMLYYYRKPFAWSSAAGSPSTIQRSSSENGPGLLSRWLSSHNHSAVPDEKSVTRHTAENALDQRDWIEKITGVITSLLSSQTPEKCLSAFRAGSGDYFTSDNSSLVGYPDGYPMSIGQYKCKNLSPGSLLDIPRSSQHQEYCGKSEKPIDILRKVAGNHKCADCGAPEPDWASLNLGLLICIECSGVHRNLGVHISKVRSLTLDVKVWEPSVLDLFQSLGNIYVNSIWEELLHSGPTRTVIPAGSSNSEGHKQLVKMKPTHDDPISVKELFIHAKYAEKAFVPKITDKRRLHSVAEEVWESVRSNDPRAVYRYIVCYGADVNTIYVDSLDPSSRSLNSLNKSEDQIEKEHPDSCSLLHLACLTTDICMVELLLQYGANINASDSRGRMPLHICVIGRNFAIAKLLLTRGADPHAVDGEGHTPLQLALASGVDDHE</sequence>
<feature type="repeat" description="ANK" evidence="8">
    <location>
        <begin position="430"/>
        <end position="462"/>
    </location>
</feature>
<dbReference type="GO" id="GO:0008270">
    <property type="term" value="F:zinc ion binding"/>
    <property type="evidence" value="ECO:0007669"/>
    <property type="project" value="UniProtKB-KW"/>
</dbReference>
<evidence type="ECO:0000256" key="4">
    <source>
        <dbReference type="ARBA" id="ARBA00022771"/>
    </source>
</evidence>
<feature type="compositionally biased region" description="Basic and acidic residues" evidence="10">
    <location>
        <begin position="1"/>
        <end position="13"/>
    </location>
</feature>
<gene>
    <name evidence="13" type="ORF">Goarm_022326</name>
</gene>
<keyword evidence="2" id="KW-0479">Metal-binding</keyword>
<evidence type="ECO:0000256" key="1">
    <source>
        <dbReference type="ARBA" id="ARBA00022468"/>
    </source>
</evidence>
<evidence type="ECO:0000256" key="10">
    <source>
        <dbReference type="SAM" id="MobiDB-lite"/>
    </source>
</evidence>
<dbReference type="GO" id="GO:0005096">
    <property type="term" value="F:GTPase activator activity"/>
    <property type="evidence" value="ECO:0007669"/>
    <property type="project" value="UniProtKB-KW"/>
</dbReference>
<dbReference type="PROSITE" id="PS50003">
    <property type="entry name" value="PH_DOMAIN"/>
    <property type="match status" value="1"/>
</dbReference>
<keyword evidence="14" id="KW-1185">Reference proteome</keyword>
<evidence type="ECO:0000259" key="11">
    <source>
        <dbReference type="PROSITE" id="PS50003"/>
    </source>
</evidence>
<keyword evidence="7" id="KW-0175">Coiled coil</keyword>
<keyword evidence="1" id="KW-0343">GTPase activation</keyword>
<evidence type="ECO:0000313" key="13">
    <source>
        <dbReference type="EMBL" id="MBA0845347.1"/>
    </source>
</evidence>
<evidence type="ECO:0000256" key="2">
    <source>
        <dbReference type="ARBA" id="ARBA00022723"/>
    </source>
</evidence>
<dbReference type="Pfam" id="PF12796">
    <property type="entry name" value="Ank_2"/>
    <property type="match status" value="1"/>
</dbReference>
<dbReference type="Proteomes" id="UP000593575">
    <property type="component" value="Unassembled WGS sequence"/>
</dbReference>
<dbReference type="SUPFAM" id="SSF48403">
    <property type="entry name" value="Ankyrin repeat"/>
    <property type="match status" value="1"/>
</dbReference>
<protein>
    <submittedName>
        <fullName evidence="13">Uncharacterized protein</fullName>
    </submittedName>
</protein>
<dbReference type="PROSITE" id="PS50115">
    <property type="entry name" value="ARFGAP"/>
    <property type="match status" value="1"/>
</dbReference>
<dbReference type="InterPro" id="IPR036770">
    <property type="entry name" value="Ankyrin_rpt-contain_sf"/>
</dbReference>
<feature type="non-terminal residue" evidence="13">
    <location>
        <position position="513"/>
    </location>
</feature>
<dbReference type="EMBL" id="JABFAE010414901">
    <property type="protein sequence ID" value="MBA0845347.1"/>
    <property type="molecule type" value="Genomic_DNA"/>
</dbReference>
<dbReference type="PROSITE" id="PS50297">
    <property type="entry name" value="ANK_REP_REGION"/>
    <property type="match status" value="2"/>
</dbReference>
<dbReference type="PROSITE" id="PS50088">
    <property type="entry name" value="ANK_REPEAT"/>
    <property type="match status" value="2"/>
</dbReference>
<dbReference type="PANTHER" id="PTHR23180:SF405">
    <property type="entry name" value="ADP-RIBOSYLATION FACTOR GTPASE-ACTIVATING PROTEIN AGD1"/>
    <property type="match status" value="1"/>
</dbReference>
<dbReference type="Gene3D" id="1.25.40.20">
    <property type="entry name" value="Ankyrin repeat-containing domain"/>
    <property type="match status" value="1"/>
</dbReference>
<dbReference type="SMART" id="SM00233">
    <property type="entry name" value="PH"/>
    <property type="match status" value="1"/>
</dbReference>
<evidence type="ECO:0000256" key="7">
    <source>
        <dbReference type="ARBA" id="ARBA00023054"/>
    </source>
</evidence>
<dbReference type="FunFam" id="1.10.220.150:FF:000019">
    <property type="entry name" value="ADP-ribosylation factor GTPase-activating protein AGD1"/>
    <property type="match status" value="1"/>
</dbReference>
<feature type="domain" description="PH" evidence="11">
    <location>
        <begin position="50"/>
        <end position="153"/>
    </location>
</feature>
<dbReference type="InterPro" id="IPR002110">
    <property type="entry name" value="Ankyrin_rpt"/>
</dbReference>
<name>A0A7J9KFR8_9ROSI</name>
<evidence type="ECO:0000259" key="12">
    <source>
        <dbReference type="PROSITE" id="PS50115"/>
    </source>
</evidence>
<comment type="caution">
    <text evidence="13">The sequence shown here is derived from an EMBL/GenBank/DDBJ whole genome shotgun (WGS) entry which is preliminary data.</text>
</comment>
<dbReference type="SMART" id="SM00248">
    <property type="entry name" value="ANK"/>
    <property type="match status" value="2"/>
</dbReference>
<evidence type="ECO:0000256" key="9">
    <source>
        <dbReference type="PROSITE-ProRule" id="PRU00288"/>
    </source>
</evidence>
<dbReference type="CDD" id="cd08204">
    <property type="entry name" value="ArfGap"/>
    <property type="match status" value="1"/>
</dbReference>
<dbReference type="InterPro" id="IPR038508">
    <property type="entry name" value="ArfGAP_dom_sf"/>
</dbReference>
<feature type="region of interest" description="Disordered" evidence="10">
    <location>
        <begin position="1"/>
        <end position="27"/>
    </location>
</feature>